<proteinExistence type="predicted"/>
<reference evidence="2 3" key="1">
    <citation type="submission" date="2020-08" db="EMBL/GenBank/DDBJ databases">
        <title>The completed genome sequence of the pathogenic ascomycete fungus Penicillium digitatum.</title>
        <authorList>
            <person name="Wang M."/>
        </authorList>
    </citation>
    <scope>NUCLEOTIDE SEQUENCE [LARGE SCALE GENOMIC DNA]</scope>
    <source>
        <strain evidence="2 3">PdW03</strain>
    </source>
</reference>
<feature type="region of interest" description="Disordered" evidence="1">
    <location>
        <begin position="17"/>
        <end position="44"/>
    </location>
</feature>
<dbReference type="AlphaFoldDB" id="A0A7T7BKR4"/>
<feature type="compositionally biased region" description="Basic and acidic residues" evidence="1">
    <location>
        <begin position="17"/>
        <end position="40"/>
    </location>
</feature>
<feature type="region of interest" description="Disordered" evidence="1">
    <location>
        <begin position="59"/>
        <end position="79"/>
    </location>
</feature>
<dbReference type="GeneID" id="90952947"/>
<dbReference type="EMBL" id="CP060775">
    <property type="protein sequence ID" value="QQK43402.1"/>
    <property type="molecule type" value="Genomic_DNA"/>
</dbReference>
<gene>
    <name evidence="2" type="ORF">Pdw03_7303</name>
</gene>
<protein>
    <submittedName>
        <fullName evidence="2">Putative mitochondrial chaperone BCS1-B</fullName>
    </submittedName>
</protein>
<sequence>MSDPVDCKALFLKAEEERRQEKTLRDKAEEERKQEQERNRQTTFEESIQHCHDLLSKPLKAANTAQSTTGKIPPPTGKSCPLRLEPWTDCAIRQQEIYNLNVRTVILAGGTWFITRLSLLSCAV</sequence>
<dbReference type="Proteomes" id="UP000595662">
    <property type="component" value="Chromosome 2"/>
</dbReference>
<dbReference type="RefSeq" id="XP_065956697.1">
    <property type="nucleotide sequence ID" value="XM_066101614.1"/>
</dbReference>
<name>A0A7T7BKR4_PENDI</name>
<evidence type="ECO:0000313" key="2">
    <source>
        <dbReference type="EMBL" id="QQK43402.1"/>
    </source>
</evidence>
<accession>A0A7T7BKR4</accession>
<organism evidence="2 3">
    <name type="scientific">Penicillium digitatum</name>
    <name type="common">Green mold</name>
    <dbReference type="NCBI Taxonomy" id="36651"/>
    <lineage>
        <taxon>Eukaryota</taxon>
        <taxon>Fungi</taxon>
        <taxon>Dikarya</taxon>
        <taxon>Ascomycota</taxon>
        <taxon>Pezizomycotina</taxon>
        <taxon>Eurotiomycetes</taxon>
        <taxon>Eurotiomycetidae</taxon>
        <taxon>Eurotiales</taxon>
        <taxon>Aspergillaceae</taxon>
        <taxon>Penicillium</taxon>
    </lineage>
</organism>
<evidence type="ECO:0000256" key="1">
    <source>
        <dbReference type="SAM" id="MobiDB-lite"/>
    </source>
</evidence>
<evidence type="ECO:0000313" key="3">
    <source>
        <dbReference type="Proteomes" id="UP000595662"/>
    </source>
</evidence>